<proteinExistence type="predicted"/>
<accession>X1JRM4</accession>
<evidence type="ECO:0000313" key="1">
    <source>
        <dbReference type="EMBL" id="GAH96722.1"/>
    </source>
</evidence>
<protein>
    <submittedName>
        <fullName evidence="1">Uncharacterized protein</fullName>
    </submittedName>
</protein>
<name>X1JRM4_9ZZZZ</name>
<comment type="caution">
    <text evidence="1">The sequence shown here is derived from an EMBL/GenBank/DDBJ whole genome shotgun (WGS) entry which is preliminary data.</text>
</comment>
<sequence>MVNTKNISGFFINVMNTQIEFNHSKIICNSLNIVSWKKIYKIYINIGKQKNKVFITKAFINCL</sequence>
<organism evidence="1">
    <name type="scientific">marine sediment metagenome</name>
    <dbReference type="NCBI Taxonomy" id="412755"/>
    <lineage>
        <taxon>unclassified sequences</taxon>
        <taxon>metagenomes</taxon>
        <taxon>ecological metagenomes</taxon>
    </lineage>
</organism>
<dbReference type="AlphaFoldDB" id="X1JRM4"/>
<dbReference type="EMBL" id="BARU01048483">
    <property type="protein sequence ID" value="GAH96722.1"/>
    <property type="molecule type" value="Genomic_DNA"/>
</dbReference>
<gene>
    <name evidence="1" type="ORF">S03H2_72033</name>
</gene>
<reference evidence="1" key="1">
    <citation type="journal article" date="2014" name="Front. Microbiol.">
        <title>High frequency of phylogenetically diverse reductive dehalogenase-homologous genes in deep subseafloor sedimentary metagenomes.</title>
        <authorList>
            <person name="Kawai M."/>
            <person name="Futagami T."/>
            <person name="Toyoda A."/>
            <person name="Takaki Y."/>
            <person name="Nishi S."/>
            <person name="Hori S."/>
            <person name="Arai W."/>
            <person name="Tsubouchi T."/>
            <person name="Morono Y."/>
            <person name="Uchiyama I."/>
            <person name="Ito T."/>
            <person name="Fujiyama A."/>
            <person name="Inagaki F."/>
            <person name="Takami H."/>
        </authorList>
    </citation>
    <scope>NUCLEOTIDE SEQUENCE</scope>
    <source>
        <strain evidence="1">Expedition CK06-06</strain>
    </source>
</reference>
<feature type="non-terminal residue" evidence="1">
    <location>
        <position position="63"/>
    </location>
</feature>